<gene>
    <name evidence="3" type="primary">LOC108661949</name>
</gene>
<organism evidence="2 3">
    <name type="scientific">Theobroma cacao</name>
    <name type="common">Cacao</name>
    <name type="synonym">Cocoa</name>
    <dbReference type="NCBI Taxonomy" id="3641"/>
    <lineage>
        <taxon>Eukaryota</taxon>
        <taxon>Viridiplantae</taxon>
        <taxon>Streptophyta</taxon>
        <taxon>Embryophyta</taxon>
        <taxon>Tracheophyta</taxon>
        <taxon>Spermatophyta</taxon>
        <taxon>Magnoliopsida</taxon>
        <taxon>eudicotyledons</taxon>
        <taxon>Gunneridae</taxon>
        <taxon>Pentapetalae</taxon>
        <taxon>rosids</taxon>
        <taxon>malvids</taxon>
        <taxon>Malvales</taxon>
        <taxon>Malvaceae</taxon>
        <taxon>Byttnerioideae</taxon>
        <taxon>Theobroma</taxon>
    </lineage>
</organism>
<dbReference type="Pfam" id="PF24626">
    <property type="entry name" value="SH3_Tf2-1"/>
    <property type="match status" value="1"/>
</dbReference>
<dbReference type="PANTHER" id="PTHR46148">
    <property type="entry name" value="CHROMO DOMAIN-CONTAINING PROTEIN"/>
    <property type="match status" value="1"/>
</dbReference>
<dbReference type="InterPro" id="IPR036397">
    <property type="entry name" value="RNaseH_sf"/>
</dbReference>
<dbReference type="GO" id="GO:0003676">
    <property type="term" value="F:nucleic acid binding"/>
    <property type="evidence" value="ECO:0007669"/>
    <property type="project" value="InterPro"/>
</dbReference>
<dbReference type="InterPro" id="IPR056924">
    <property type="entry name" value="SH3_Tf2-1"/>
</dbReference>
<dbReference type="Proteomes" id="UP000694886">
    <property type="component" value="Chromosome 5"/>
</dbReference>
<name>A0AB32WBU9_THECC</name>
<proteinExistence type="predicted"/>
<feature type="domain" description="Tf2-1-like SH3-like" evidence="1">
    <location>
        <begin position="164"/>
        <end position="212"/>
    </location>
</feature>
<dbReference type="InterPro" id="IPR016197">
    <property type="entry name" value="Chromo-like_dom_sf"/>
</dbReference>
<dbReference type="GeneID" id="108661949"/>
<dbReference type="SUPFAM" id="SSF54160">
    <property type="entry name" value="Chromo domain-like"/>
    <property type="match status" value="1"/>
</dbReference>
<dbReference type="InterPro" id="IPR012337">
    <property type="entry name" value="RNaseH-like_sf"/>
</dbReference>
<sequence length="286" mass="32924">MELLKDYDCTILYHLGKANVVGDALSQKSMGSLSHISTDKRSLVREIHSLGDIGVHLEVAETDALLAHFRVKAEHQKPVGLLQPLLVPEWKWEHIAMDFVTVSDRGAQFTCRFWGKLQEGLGTKLDFSTAFHPQIDGQSEQTIQTLENMLRACVIDLGVRVMRYGKKGKLSPRYIGLFKILERVGAVAYRFVLPLDFSNIHPVFHVSMLKKYNLDPSHVIRYETIQLQYDLTYEEQPVTILDRQVKKLRSKDVASVKVLWRNHSSDEVKWEAEDEMRTKHPHLFDM</sequence>
<dbReference type="KEGG" id="tcc:108661949"/>
<evidence type="ECO:0000313" key="3">
    <source>
        <dbReference type="RefSeq" id="XP_017976435.1"/>
    </source>
</evidence>
<evidence type="ECO:0000259" key="1">
    <source>
        <dbReference type="Pfam" id="PF24626"/>
    </source>
</evidence>
<reference evidence="3" key="2">
    <citation type="submission" date="2025-08" db="UniProtKB">
        <authorList>
            <consortium name="RefSeq"/>
        </authorList>
    </citation>
    <scope>IDENTIFICATION</scope>
</reference>
<dbReference type="Gramene" id="Tc05v2_t010260.1">
    <property type="protein sequence ID" value="Tc05v2_p010260.1"/>
    <property type="gene ID" value="Tc05v2_g010260"/>
</dbReference>
<evidence type="ECO:0000313" key="2">
    <source>
        <dbReference type="Proteomes" id="UP000694886"/>
    </source>
</evidence>
<protein>
    <submittedName>
        <fullName evidence="3">Uncharacterized protein LOC108661949</fullName>
    </submittedName>
</protein>
<dbReference type="SUPFAM" id="SSF53098">
    <property type="entry name" value="Ribonuclease H-like"/>
    <property type="match status" value="1"/>
</dbReference>
<dbReference type="AlphaFoldDB" id="A0AB32WBU9"/>
<reference evidence="2" key="1">
    <citation type="journal article" date="1997" name="Nucleic Acids Res.">
        <title>tRNAscan-SE: a program for improved detection of transfer RNA genes in genomic sequence.</title>
        <authorList>
            <person name="Lowe T.M."/>
            <person name="Eddy S.R."/>
        </authorList>
    </citation>
    <scope>NUCLEOTIDE SEQUENCE [LARGE SCALE GENOMIC DNA]</scope>
    <source>
        <strain evidence="2">r\B97-61/B2</strain>
    </source>
</reference>
<dbReference type="Gene3D" id="3.30.420.10">
    <property type="entry name" value="Ribonuclease H-like superfamily/Ribonuclease H"/>
    <property type="match status" value="1"/>
</dbReference>
<accession>A0AB32WBU9</accession>
<dbReference type="RefSeq" id="XP_017976435.1">
    <property type="nucleotide sequence ID" value="XM_018120946.1"/>
</dbReference>
<dbReference type="PANTHER" id="PTHR46148:SF60">
    <property type="entry name" value="CHROMO DOMAIN-CONTAINING PROTEIN"/>
    <property type="match status" value="1"/>
</dbReference>